<organism evidence="2 3">
    <name type="scientific">Ulvibacterium marinum</name>
    <dbReference type="NCBI Taxonomy" id="2419782"/>
    <lineage>
        <taxon>Bacteria</taxon>
        <taxon>Pseudomonadati</taxon>
        <taxon>Bacteroidota</taxon>
        <taxon>Flavobacteriia</taxon>
        <taxon>Flavobacteriales</taxon>
        <taxon>Flavobacteriaceae</taxon>
        <taxon>Ulvibacterium</taxon>
    </lineage>
</organism>
<evidence type="ECO:0000313" key="2">
    <source>
        <dbReference type="EMBL" id="RKN75141.1"/>
    </source>
</evidence>
<reference evidence="2 3" key="1">
    <citation type="submission" date="2018-10" db="EMBL/GenBank/DDBJ databases">
        <title>Ulvibacterium marinum gen. nov., sp. nov., a novel marine bacterium of the family Flavobacteriaceae, isolated from a culture of the green alga Ulva prolifera.</title>
        <authorList>
            <person name="Zhang Z."/>
        </authorList>
    </citation>
    <scope>NUCLEOTIDE SEQUENCE [LARGE SCALE GENOMIC DNA]</scope>
    <source>
        <strain evidence="2 3">CCMM003</strain>
    </source>
</reference>
<dbReference type="EMBL" id="RBCJ01000008">
    <property type="protein sequence ID" value="RKN75141.1"/>
    <property type="molecule type" value="Genomic_DNA"/>
</dbReference>
<protein>
    <recommendedName>
        <fullName evidence="4">Aspartyl protease</fullName>
    </recommendedName>
</protein>
<evidence type="ECO:0000313" key="3">
    <source>
        <dbReference type="Proteomes" id="UP000276603"/>
    </source>
</evidence>
<evidence type="ECO:0000256" key="1">
    <source>
        <dbReference type="SAM" id="Phobius"/>
    </source>
</evidence>
<proteinExistence type="predicted"/>
<keyword evidence="1" id="KW-0812">Transmembrane</keyword>
<name>A0A3B0BRS1_9FLAO</name>
<dbReference type="RefSeq" id="WP_120714484.1">
    <property type="nucleotide sequence ID" value="NZ_RBCJ01000008.1"/>
</dbReference>
<dbReference type="AlphaFoldDB" id="A0A3B0BRS1"/>
<keyword evidence="3" id="KW-1185">Reference proteome</keyword>
<keyword evidence="1" id="KW-1133">Transmembrane helix</keyword>
<comment type="caution">
    <text evidence="2">The sequence shown here is derived from an EMBL/GenBank/DDBJ whole genome shotgun (WGS) entry which is preliminary data.</text>
</comment>
<sequence>MRNNGLLSKGAWYNYILIVCLFAGIPILNAQNHLPIIKANSTSVNVQDGPFFEREIWNLSPEIKPDVYYVQGVKDNRKVTFYTDIDSIAFNVKEGKYYDFIVLLNNKDSCYTRLSTEPFPKDNRWNRIDKYANIKSKPDTIPFLLQSDNRIYFTGKLNSSENLVFGFDTGATGITLFPSGLKKVNMKFDGNSQGTSFGGISHNEYSSQGNKLQIADLIWENLPVAYNENGIMDGLLGFRIFQDEIVEIDYDKKILVIHKSEFGIDGTYSKSNMIMRRGTMPYFKVILDTGEKEITDWVCLDTGSSGTINFDSEFTKRYDLETSLEIVGESNSRGLGPNTVKNHVAILPKIWVGNFEVTQIPVYLAQPNHNDFESFQLIGNDLLKKFNTIIDYRNNYIYFRPNSLMGKRFSYNRTDNNFASIKEGSAEIGRKAFEKYIGIYEMGNRSSINITVENGKLMGSMNNSKKLELIEKGKNLFEIEDIEIIVLFKEEVTGSIIGLTISQNGLENYGHKAKL</sequence>
<feature type="transmembrane region" description="Helical" evidence="1">
    <location>
        <begin position="12"/>
        <end position="30"/>
    </location>
</feature>
<dbReference type="OrthoDB" id="5166556at2"/>
<dbReference type="Gene3D" id="2.40.70.10">
    <property type="entry name" value="Acid Proteases"/>
    <property type="match status" value="2"/>
</dbReference>
<dbReference type="InterPro" id="IPR021109">
    <property type="entry name" value="Peptidase_aspartic_dom_sf"/>
</dbReference>
<gene>
    <name evidence="2" type="ORF">D7Z94_25420</name>
</gene>
<keyword evidence="1" id="KW-0472">Membrane</keyword>
<evidence type="ECO:0008006" key="4">
    <source>
        <dbReference type="Google" id="ProtNLM"/>
    </source>
</evidence>
<accession>A0A3B0BRS1</accession>
<dbReference type="Proteomes" id="UP000276603">
    <property type="component" value="Unassembled WGS sequence"/>
</dbReference>
<dbReference type="Pfam" id="PF13650">
    <property type="entry name" value="Asp_protease_2"/>
    <property type="match status" value="1"/>
</dbReference>